<dbReference type="SUPFAM" id="SSF56655">
    <property type="entry name" value="Carbohydrate phosphatase"/>
    <property type="match status" value="1"/>
</dbReference>
<dbReference type="PANTHER" id="PTHR43028:SF5">
    <property type="entry name" value="3'(2'),5'-BISPHOSPHATE NUCLEOTIDASE 1"/>
    <property type="match status" value="1"/>
</dbReference>
<evidence type="ECO:0000256" key="4">
    <source>
        <dbReference type="ARBA" id="ARBA00022519"/>
    </source>
</evidence>
<evidence type="ECO:0000256" key="9">
    <source>
        <dbReference type="HAMAP-Rule" id="MF_02095"/>
    </source>
</evidence>
<comment type="caution">
    <text evidence="11">The sequence shown here is derived from an EMBL/GenBank/DDBJ whole genome shotgun (WGS) entry which is preliminary data.</text>
</comment>
<dbReference type="GO" id="GO:0000103">
    <property type="term" value="P:sulfate assimilation"/>
    <property type="evidence" value="ECO:0007669"/>
    <property type="project" value="TreeGrafter"/>
</dbReference>
<dbReference type="InterPro" id="IPR000760">
    <property type="entry name" value="Inositol_monophosphatase-like"/>
</dbReference>
<evidence type="ECO:0000256" key="7">
    <source>
        <dbReference type="ARBA" id="ARBA00022842"/>
    </source>
</evidence>
<evidence type="ECO:0000313" key="11">
    <source>
        <dbReference type="EMBL" id="RUO75120.1"/>
    </source>
</evidence>
<feature type="binding site" evidence="9">
    <location>
        <position position="215"/>
    </location>
    <ligand>
        <name>substrate</name>
    </ligand>
</feature>
<evidence type="ECO:0000256" key="10">
    <source>
        <dbReference type="PIRSR" id="PIRSR600760-2"/>
    </source>
</evidence>
<dbReference type="PROSITE" id="PS00630">
    <property type="entry name" value="IMP_2"/>
    <property type="match status" value="1"/>
</dbReference>
<keyword evidence="4 9" id="KW-0997">Cell inner membrane</keyword>
<dbReference type="STRING" id="1122124.GCA_000423165_00651"/>
<feature type="binding site" evidence="10">
    <location>
        <position position="94"/>
    </location>
    <ligand>
        <name>Mg(2+)</name>
        <dbReference type="ChEBI" id="CHEBI:18420"/>
        <label>1</label>
        <note>catalytic</note>
    </ligand>
</feature>
<name>A0A432ZB36_9GAMM</name>
<dbReference type="Pfam" id="PF00459">
    <property type="entry name" value="Inositol_P"/>
    <property type="match status" value="1"/>
</dbReference>
<comment type="function">
    <text evidence="9">Converts adenosine-3',5'-bisphosphate (PAP) to AMP.</text>
</comment>
<dbReference type="NCBIfam" id="TIGR01331">
    <property type="entry name" value="bisphos_cysQ"/>
    <property type="match status" value="1"/>
</dbReference>
<dbReference type="PRINTS" id="PR00377">
    <property type="entry name" value="IMPHPHTASES"/>
</dbReference>
<dbReference type="GO" id="GO:0050427">
    <property type="term" value="P:3'-phosphoadenosine 5'-phosphosulfate metabolic process"/>
    <property type="evidence" value="ECO:0007669"/>
    <property type="project" value="TreeGrafter"/>
</dbReference>
<keyword evidence="8 9" id="KW-0472">Membrane</keyword>
<reference evidence="12" key="1">
    <citation type="journal article" date="2018" name="Front. Microbiol.">
        <title>Genome-Based Analysis Reveals the Taxonomy and Diversity of the Family Idiomarinaceae.</title>
        <authorList>
            <person name="Liu Y."/>
            <person name="Lai Q."/>
            <person name="Shao Z."/>
        </authorList>
    </citation>
    <scope>NUCLEOTIDE SEQUENCE [LARGE SCALE GENOMIC DNA]</scope>
    <source>
        <strain evidence="12">c121</strain>
    </source>
</reference>
<sequence length="268" mass="28799">MAALEAIAIAAGDAILPIYCTLDAATPQASKNLQLRTKADNTPVTAADALAHNTIVHALAQLPAPLGHYPVISEESAAATWAERKTWQTYWLVDPLDGTKEFLHRNDEFTVNIALIHNHHPIAGVVYAPALKTLYSGSENTGARKNHQPIAVQAPQQPLRIASSRSHPSATLQHFLAGFSVPYCEIPLGSSLKLCWLAEGLVDLYPRLGPTAEWDIAAGQAILEAAGGHVMCLDGTRLSYNRKASFLNPSFIAFGAKLPDAVAINTNW</sequence>
<dbReference type="GO" id="GO:0046854">
    <property type="term" value="P:phosphatidylinositol phosphate biosynthetic process"/>
    <property type="evidence" value="ECO:0007669"/>
    <property type="project" value="InterPro"/>
</dbReference>
<keyword evidence="7 9" id="KW-0460">Magnesium</keyword>
<feature type="binding site" evidence="9">
    <location>
        <position position="215"/>
    </location>
    <ligand>
        <name>Mg(2+)</name>
        <dbReference type="ChEBI" id="CHEBI:18420"/>
        <label>2</label>
    </ligand>
</feature>
<evidence type="ECO:0000256" key="3">
    <source>
        <dbReference type="ARBA" id="ARBA00022475"/>
    </source>
</evidence>
<feature type="binding site" evidence="9">
    <location>
        <position position="94"/>
    </location>
    <ligand>
        <name>Mg(2+)</name>
        <dbReference type="ChEBI" id="CHEBI:18420"/>
        <label>1</label>
    </ligand>
</feature>
<evidence type="ECO:0000256" key="8">
    <source>
        <dbReference type="ARBA" id="ARBA00023136"/>
    </source>
</evidence>
<dbReference type="GO" id="GO:0005886">
    <property type="term" value="C:plasma membrane"/>
    <property type="evidence" value="ECO:0007669"/>
    <property type="project" value="UniProtKB-SubCell"/>
</dbReference>
<feature type="binding site" evidence="9">
    <location>
        <position position="94"/>
    </location>
    <ligand>
        <name>Mg(2+)</name>
        <dbReference type="ChEBI" id="CHEBI:18420"/>
        <label>2</label>
    </ligand>
</feature>
<evidence type="ECO:0000256" key="5">
    <source>
        <dbReference type="ARBA" id="ARBA00022723"/>
    </source>
</evidence>
<evidence type="ECO:0000256" key="2">
    <source>
        <dbReference type="ARBA" id="ARBA00005289"/>
    </source>
</evidence>
<dbReference type="EMBL" id="PIQE01000001">
    <property type="protein sequence ID" value="RUO75120.1"/>
    <property type="molecule type" value="Genomic_DNA"/>
</dbReference>
<dbReference type="GO" id="GO:0000287">
    <property type="term" value="F:magnesium ion binding"/>
    <property type="evidence" value="ECO:0007669"/>
    <property type="project" value="UniProtKB-UniRule"/>
</dbReference>
<dbReference type="AlphaFoldDB" id="A0A432ZB36"/>
<dbReference type="InterPro" id="IPR020550">
    <property type="entry name" value="Inositol_monophosphatase_CS"/>
</dbReference>
<dbReference type="HAMAP" id="MF_02095">
    <property type="entry name" value="CysQ"/>
    <property type="match status" value="1"/>
</dbReference>
<proteinExistence type="inferred from homology"/>
<dbReference type="Gene3D" id="3.40.190.80">
    <property type="match status" value="1"/>
</dbReference>
<feature type="binding site" evidence="9">
    <location>
        <position position="74"/>
    </location>
    <ligand>
        <name>substrate</name>
    </ligand>
</feature>
<dbReference type="GO" id="GO:0008441">
    <property type="term" value="F:3'(2'),5'-bisphosphate nucleotidase activity"/>
    <property type="evidence" value="ECO:0007669"/>
    <property type="project" value="UniProtKB-UniRule"/>
</dbReference>
<dbReference type="InterPro" id="IPR006240">
    <property type="entry name" value="CysQ"/>
</dbReference>
<keyword evidence="12" id="KW-1185">Reference proteome</keyword>
<evidence type="ECO:0000313" key="12">
    <source>
        <dbReference type="Proteomes" id="UP000287022"/>
    </source>
</evidence>
<feature type="binding site" evidence="10">
    <location>
        <position position="215"/>
    </location>
    <ligand>
        <name>Mg(2+)</name>
        <dbReference type="ChEBI" id="CHEBI:18420"/>
        <label>1</label>
        <note>catalytic</note>
    </ligand>
</feature>
<comment type="catalytic activity">
    <reaction evidence="1 9">
        <text>adenosine 3',5'-bisphosphate + H2O = AMP + phosphate</text>
        <dbReference type="Rhea" id="RHEA:10040"/>
        <dbReference type="ChEBI" id="CHEBI:15377"/>
        <dbReference type="ChEBI" id="CHEBI:43474"/>
        <dbReference type="ChEBI" id="CHEBI:58343"/>
        <dbReference type="ChEBI" id="CHEBI:456215"/>
        <dbReference type="EC" id="3.1.3.7"/>
    </reaction>
</comment>
<dbReference type="InterPro" id="IPR050725">
    <property type="entry name" value="CysQ/Inositol_MonoPase"/>
</dbReference>
<dbReference type="InterPro" id="IPR020583">
    <property type="entry name" value="Inositol_monoP_metal-BS"/>
</dbReference>
<keyword evidence="6 9" id="KW-0378">Hydrolase</keyword>
<feature type="binding site" evidence="9">
    <location>
        <position position="74"/>
    </location>
    <ligand>
        <name>Mg(2+)</name>
        <dbReference type="ChEBI" id="CHEBI:18420"/>
        <label>1</label>
    </ligand>
</feature>
<feature type="binding site" evidence="10">
    <location>
        <position position="74"/>
    </location>
    <ligand>
        <name>Mg(2+)</name>
        <dbReference type="ChEBI" id="CHEBI:18420"/>
        <label>1</label>
        <note>catalytic</note>
    </ligand>
</feature>
<keyword evidence="5 9" id="KW-0479">Metal-binding</keyword>
<gene>
    <name evidence="9 11" type="primary">cysQ</name>
    <name evidence="11" type="ORF">CWI80_03735</name>
</gene>
<feature type="binding site" evidence="10">
    <location>
        <position position="96"/>
    </location>
    <ligand>
        <name>Mg(2+)</name>
        <dbReference type="ChEBI" id="CHEBI:18420"/>
        <label>1</label>
        <note>catalytic</note>
    </ligand>
</feature>
<dbReference type="Gene3D" id="3.30.540.10">
    <property type="entry name" value="Fructose-1,6-Bisphosphatase, subunit A, domain 1"/>
    <property type="match status" value="1"/>
</dbReference>
<organism evidence="11 12">
    <name type="scientific">Pseudidiomarina sediminum</name>
    <dbReference type="NCBI Taxonomy" id="431675"/>
    <lineage>
        <taxon>Bacteria</taxon>
        <taxon>Pseudomonadati</taxon>
        <taxon>Pseudomonadota</taxon>
        <taxon>Gammaproteobacteria</taxon>
        <taxon>Alteromonadales</taxon>
        <taxon>Idiomarinaceae</taxon>
        <taxon>Pseudidiomarina</taxon>
    </lineage>
</organism>
<evidence type="ECO:0000256" key="6">
    <source>
        <dbReference type="ARBA" id="ARBA00022801"/>
    </source>
</evidence>
<feature type="binding site" evidence="9">
    <location>
        <position position="97"/>
    </location>
    <ligand>
        <name>Mg(2+)</name>
        <dbReference type="ChEBI" id="CHEBI:18420"/>
        <label>2</label>
    </ligand>
</feature>
<feature type="binding site" evidence="9">
    <location>
        <begin position="96"/>
        <end position="99"/>
    </location>
    <ligand>
        <name>substrate</name>
    </ligand>
</feature>
<dbReference type="Proteomes" id="UP000287022">
    <property type="component" value="Unassembled WGS sequence"/>
</dbReference>
<evidence type="ECO:0000256" key="1">
    <source>
        <dbReference type="ARBA" id="ARBA00001625"/>
    </source>
</evidence>
<comment type="subcellular location">
    <subcellularLocation>
        <location evidence="9">Cell inner membrane</location>
        <topology evidence="9">Peripheral membrane protein</topology>
        <orientation evidence="9">Cytoplasmic side</orientation>
    </subcellularLocation>
</comment>
<feature type="binding site" evidence="10">
    <location>
        <position position="97"/>
    </location>
    <ligand>
        <name>Mg(2+)</name>
        <dbReference type="ChEBI" id="CHEBI:18420"/>
        <label>1</label>
        <note>catalytic</note>
    </ligand>
</feature>
<comment type="similarity">
    <text evidence="2 9">Belongs to the inositol monophosphatase superfamily. CysQ family.</text>
</comment>
<dbReference type="PANTHER" id="PTHR43028">
    <property type="entry name" value="3'(2'),5'-BISPHOSPHATE NUCLEOTIDASE 1"/>
    <property type="match status" value="1"/>
</dbReference>
<keyword evidence="3 9" id="KW-1003">Cell membrane</keyword>
<protein>
    <recommendedName>
        <fullName evidence="9">3'(2'),5'-bisphosphate nucleotidase CysQ</fullName>
        <ecNumber evidence="9">3.1.3.7</ecNumber>
    </recommendedName>
    <alternativeName>
        <fullName evidence="9">3'(2'),5-bisphosphonucleoside 3'(2')-phosphohydrolase</fullName>
    </alternativeName>
    <alternativeName>
        <fullName evidence="9">3'-phosphoadenosine 5'-phosphate phosphatase</fullName>
        <shortName evidence="9">PAP phosphatase</shortName>
    </alternativeName>
</protein>
<dbReference type="EC" id="3.1.3.7" evidence="9"/>
<accession>A0A432ZB36</accession>
<comment type="cofactor">
    <cofactor evidence="9 10">
        <name>Mg(2+)</name>
        <dbReference type="ChEBI" id="CHEBI:18420"/>
    </cofactor>
</comment>
<dbReference type="CDD" id="cd01638">
    <property type="entry name" value="CysQ"/>
    <property type="match status" value="1"/>
</dbReference>
<feature type="binding site" evidence="9">
    <location>
        <position position="96"/>
    </location>
    <ligand>
        <name>Mg(2+)</name>
        <dbReference type="ChEBI" id="CHEBI:18420"/>
        <label>1</label>
    </ligand>
</feature>
<dbReference type="PROSITE" id="PS00629">
    <property type="entry name" value="IMP_1"/>
    <property type="match status" value="1"/>
</dbReference>